<feature type="domain" description="ThuA-like" evidence="1">
    <location>
        <begin position="11"/>
        <end position="110"/>
    </location>
</feature>
<dbReference type="AlphaFoldDB" id="A0A7C2P046"/>
<evidence type="ECO:0000313" key="2">
    <source>
        <dbReference type="EMBL" id="HEN17009.1"/>
    </source>
</evidence>
<gene>
    <name evidence="2" type="ORF">ENQ76_16235</name>
</gene>
<dbReference type="Pfam" id="PF06283">
    <property type="entry name" value="ThuA"/>
    <property type="match status" value="1"/>
</dbReference>
<evidence type="ECO:0000259" key="1">
    <source>
        <dbReference type="Pfam" id="PF06283"/>
    </source>
</evidence>
<organism evidence="2">
    <name type="scientific">Schlesneria paludicola</name>
    <dbReference type="NCBI Taxonomy" id="360056"/>
    <lineage>
        <taxon>Bacteria</taxon>
        <taxon>Pseudomonadati</taxon>
        <taxon>Planctomycetota</taxon>
        <taxon>Planctomycetia</taxon>
        <taxon>Planctomycetales</taxon>
        <taxon>Planctomycetaceae</taxon>
        <taxon>Schlesneria</taxon>
    </lineage>
</organism>
<name>A0A7C2P046_9PLAN</name>
<accession>A0A7C2P046</accession>
<dbReference type="EMBL" id="DSOK01000444">
    <property type="protein sequence ID" value="HEN17009.1"/>
    <property type="molecule type" value="Genomic_DNA"/>
</dbReference>
<reference evidence="2" key="1">
    <citation type="journal article" date="2020" name="mSystems">
        <title>Genome- and Community-Level Interaction Insights into Carbon Utilization and Element Cycling Functions of Hydrothermarchaeota in Hydrothermal Sediment.</title>
        <authorList>
            <person name="Zhou Z."/>
            <person name="Liu Y."/>
            <person name="Xu W."/>
            <person name="Pan J."/>
            <person name="Luo Z.H."/>
            <person name="Li M."/>
        </authorList>
    </citation>
    <scope>NUCLEOTIDE SEQUENCE [LARGE SCALE GENOMIC DNA]</scope>
    <source>
        <strain evidence="2">SpSt-339</strain>
    </source>
</reference>
<proteinExistence type="predicted"/>
<dbReference type="InterPro" id="IPR029062">
    <property type="entry name" value="Class_I_gatase-like"/>
</dbReference>
<dbReference type="Gene3D" id="3.40.50.880">
    <property type="match status" value="1"/>
</dbReference>
<sequence length="132" mass="14710">MKLLGGCHGGPDRKYQVLETELRPTSQSHPVTRGVSALTVREEFYYALKWSDPKPTPLMEAVIDGEAWPVSWGWERPGGGRSFGFSGLHFHANWDRPEYRRLVVQGVLWTLGREIPADGVALPDVEPAPGTQ</sequence>
<dbReference type="SUPFAM" id="SSF52317">
    <property type="entry name" value="Class I glutamine amidotransferase-like"/>
    <property type="match status" value="1"/>
</dbReference>
<dbReference type="InterPro" id="IPR029010">
    <property type="entry name" value="ThuA-like"/>
</dbReference>
<protein>
    <recommendedName>
        <fullName evidence="1">ThuA-like domain-containing protein</fullName>
    </recommendedName>
</protein>
<comment type="caution">
    <text evidence="2">The sequence shown here is derived from an EMBL/GenBank/DDBJ whole genome shotgun (WGS) entry which is preliminary data.</text>
</comment>